<proteinExistence type="predicted"/>
<name>A0A226ECK0_FOLCA</name>
<dbReference type="Proteomes" id="UP000198287">
    <property type="component" value="Unassembled WGS sequence"/>
</dbReference>
<sequence length="186" mass="21628">TITARHPLATYKPSFLGCRKRVHLTGLNRRQIKKAKIEQIKETLNDSRDDAIQKACDTILADYPLQDKEWLDEIARTCQVCKSWYRKFDDASRCVSFNHGYIRCYLCFQPFPSVILLVAHLESDHTPGTDDYSVSCTFCSKSVDYMNLSSHVIGFHLSDKCIGRREKEGRYHTRTQEIIEGRYYYG</sequence>
<organism evidence="2 3">
    <name type="scientific">Folsomia candida</name>
    <name type="common">Springtail</name>
    <dbReference type="NCBI Taxonomy" id="158441"/>
    <lineage>
        <taxon>Eukaryota</taxon>
        <taxon>Metazoa</taxon>
        <taxon>Ecdysozoa</taxon>
        <taxon>Arthropoda</taxon>
        <taxon>Hexapoda</taxon>
        <taxon>Collembola</taxon>
        <taxon>Entomobryomorpha</taxon>
        <taxon>Isotomoidea</taxon>
        <taxon>Isotomidae</taxon>
        <taxon>Proisotominae</taxon>
        <taxon>Folsomia</taxon>
    </lineage>
</organism>
<dbReference type="PROSITE" id="PS00028">
    <property type="entry name" value="ZINC_FINGER_C2H2_1"/>
    <property type="match status" value="1"/>
</dbReference>
<dbReference type="EMBL" id="LNIX01000005">
    <property type="protein sequence ID" value="OXA54416.1"/>
    <property type="molecule type" value="Genomic_DNA"/>
</dbReference>
<evidence type="ECO:0000313" key="3">
    <source>
        <dbReference type="Proteomes" id="UP000198287"/>
    </source>
</evidence>
<evidence type="ECO:0000259" key="1">
    <source>
        <dbReference type="PROSITE" id="PS00028"/>
    </source>
</evidence>
<gene>
    <name evidence="2" type="ORF">Fcan01_11885</name>
</gene>
<protein>
    <recommendedName>
        <fullName evidence="1">C2H2-type domain-containing protein</fullName>
    </recommendedName>
</protein>
<feature type="non-terminal residue" evidence="2">
    <location>
        <position position="1"/>
    </location>
</feature>
<feature type="domain" description="C2H2-type" evidence="1">
    <location>
        <begin position="104"/>
        <end position="125"/>
    </location>
</feature>
<dbReference type="AlphaFoldDB" id="A0A226ECK0"/>
<evidence type="ECO:0000313" key="2">
    <source>
        <dbReference type="EMBL" id="OXA54416.1"/>
    </source>
</evidence>
<reference evidence="2 3" key="1">
    <citation type="submission" date="2015-12" db="EMBL/GenBank/DDBJ databases">
        <title>The genome of Folsomia candida.</title>
        <authorList>
            <person name="Faddeeva A."/>
            <person name="Derks M.F."/>
            <person name="Anvar Y."/>
            <person name="Smit S."/>
            <person name="Van Straalen N."/>
            <person name="Roelofs D."/>
        </authorList>
    </citation>
    <scope>NUCLEOTIDE SEQUENCE [LARGE SCALE GENOMIC DNA]</scope>
    <source>
        <strain evidence="2 3">VU population</strain>
        <tissue evidence="2">Whole body</tissue>
    </source>
</reference>
<dbReference type="OrthoDB" id="8294202at2759"/>
<dbReference type="InterPro" id="IPR013087">
    <property type="entry name" value="Znf_C2H2_type"/>
</dbReference>
<accession>A0A226ECK0</accession>
<comment type="caution">
    <text evidence="2">The sequence shown here is derived from an EMBL/GenBank/DDBJ whole genome shotgun (WGS) entry which is preliminary data.</text>
</comment>
<keyword evidence="3" id="KW-1185">Reference proteome</keyword>